<evidence type="ECO:0000313" key="14">
    <source>
        <dbReference type="Proteomes" id="UP000298138"/>
    </source>
</evidence>
<evidence type="ECO:0000313" key="13">
    <source>
        <dbReference type="EMBL" id="TGZ83909.1"/>
    </source>
</evidence>
<keyword evidence="6" id="KW-0926">Vacuole</keyword>
<dbReference type="Pfam" id="PF00787">
    <property type="entry name" value="PX"/>
    <property type="match status" value="1"/>
</dbReference>
<dbReference type="InterPro" id="IPR037917">
    <property type="entry name" value="Ypt35_PX"/>
</dbReference>
<dbReference type="Proteomes" id="UP000298138">
    <property type="component" value="Unassembled WGS sequence"/>
</dbReference>
<dbReference type="InterPro" id="IPR001683">
    <property type="entry name" value="PX_dom"/>
</dbReference>
<evidence type="ECO:0000256" key="3">
    <source>
        <dbReference type="ARBA" id="ARBA00004287"/>
    </source>
</evidence>
<comment type="subcellular location">
    <subcellularLocation>
        <location evidence="2">Endosome</location>
    </subcellularLocation>
    <subcellularLocation>
        <location evidence="3">Membrane</location>
        <topology evidence="3">Peripheral membrane protein</topology>
        <orientation evidence="3">Cytoplasmic side</orientation>
    </subcellularLocation>
    <subcellularLocation>
        <location evidence="1">Vacuole membrane</location>
        <topology evidence="1">Peripheral membrane protein</topology>
    </subcellularLocation>
</comment>
<dbReference type="GO" id="GO:0005829">
    <property type="term" value="C:cytosol"/>
    <property type="evidence" value="ECO:0007669"/>
    <property type="project" value="GOC"/>
</dbReference>
<dbReference type="EMBL" id="ML220113">
    <property type="protein sequence ID" value="TGZ83909.1"/>
    <property type="molecule type" value="Genomic_DNA"/>
</dbReference>
<evidence type="ECO:0000256" key="10">
    <source>
        <dbReference type="ARBA" id="ARBA00033774"/>
    </source>
</evidence>
<dbReference type="InterPro" id="IPR036871">
    <property type="entry name" value="PX_dom_sf"/>
</dbReference>
<dbReference type="CDD" id="cd07280">
    <property type="entry name" value="PX_YPT35"/>
    <property type="match status" value="1"/>
</dbReference>
<evidence type="ECO:0000256" key="8">
    <source>
        <dbReference type="ARBA" id="ARBA00023136"/>
    </source>
</evidence>
<dbReference type="STRING" id="341454.A0A4S2N3T4"/>
<protein>
    <recommendedName>
        <fullName evidence="10">Endosomal/vacuolar adapter protein YPT35</fullName>
    </recommendedName>
    <alternativeName>
        <fullName evidence="11">PX domain-containing protein YPT35</fullName>
    </alternativeName>
    <alternativeName>
        <fullName evidence="5">Sorting nexin MVP1</fullName>
    </alternativeName>
</protein>
<evidence type="ECO:0000256" key="2">
    <source>
        <dbReference type="ARBA" id="ARBA00004177"/>
    </source>
</evidence>
<dbReference type="AlphaFoldDB" id="A0A4S2N3T4"/>
<dbReference type="GO" id="GO:0006886">
    <property type="term" value="P:intracellular protein transport"/>
    <property type="evidence" value="ECO:0007669"/>
    <property type="project" value="TreeGrafter"/>
</dbReference>
<sequence>MTGPYRGRSGTVSSTSSSIISGELSYADPCPISLEDHTVAPTENSPGLWARSARVVDYAIVSGSRTRAGAYVIWSCAIETFEGASFTVRKRYSEFWQLREQLKATFPRSLEYLPQLPPKSTFSKFRPKFLESRRQGLSYFLSVVLLNPEFAGSAIVKNFLLPSYV</sequence>
<evidence type="ECO:0000256" key="1">
    <source>
        <dbReference type="ARBA" id="ARBA00004148"/>
    </source>
</evidence>
<keyword evidence="8" id="KW-0472">Membrane</keyword>
<evidence type="ECO:0000256" key="7">
    <source>
        <dbReference type="ARBA" id="ARBA00022753"/>
    </source>
</evidence>
<dbReference type="GO" id="GO:0032266">
    <property type="term" value="F:phosphatidylinositol-3-phosphate binding"/>
    <property type="evidence" value="ECO:0007669"/>
    <property type="project" value="InterPro"/>
</dbReference>
<evidence type="ECO:0000256" key="4">
    <source>
        <dbReference type="ARBA" id="ARBA00007426"/>
    </source>
</evidence>
<evidence type="ECO:0000256" key="5">
    <source>
        <dbReference type="ARBA" id="ARBA00014268"/>
    </source>
</evidence>
<organism evidence="13 14">
    <name type="scientific">Ascodesmis nigricans</name>
    <dbReference type="NCBI Taxonomy" id="341454"/>
    <lineage>
        <taxon>Eukaryota</taxon>
        <taxon>Fungi</taxon>
        <taxon>Dikarya</taxon>
        <taxon>Ascomycota</taxon>
        <taxon>Pezizomycotina</taxon>
        <taxon>Pezizomycetes</taxon>
        <taxon>Pezizales</taxon>
        <taxon>Ascodesmidaceae</taxon>
        <taxon>Ascodesmis</taxon>
    </lineage>
</organism>
<dbReference type="PROSITE" id="PS50195">
    <property type="entry name" value="PX"/>
    <property type="match status" value="1"/>
</dbReference>
<dbReference type="Gene3D" id="3.30.1520.10">
    <property type="entry name" value="Phox-like domain"/>
    <property type="match status" value="1"/>
</dbReference>
<evidence type="ECO:0000256" key="6">
    <source>
        <dbReference type="ARBA" id="ARBA00022554"/>
    </source>
</evidence>
<comment type="function">
    <text evidence="9">Recruits the lipid transfer protein VPS13 to endosomal and vacuolar membranes.</text>
</comment>
<feature type="domain" description="PX" evidence="12">
    <location>
        <begin position="52"/>
        <end position="165"/>
    </location>
</feature>
<keyword evidence="14" id="KW-1185">Reference proteome</keyword>
<comment type="similarity">
    <text evidence="4">Belongs to the YPT35 family.</text>
</comment>
<dbReference type="PANTHER" id="PTHR46571">
    <property type="entry name" value="SORTING NEXIN-8"/>
    <property type="match status" value="1"/>
</dbReference>
<dbReference type="OrthoDB" id="10254720at2759"/>
<dbReference type="InParanoid" id="A0A4S2N3T4"/>
<dbReference type="GO" id="GO:0034498">
    <property type="term" value="P:early endosome to Golgi transport"/>
    <property type="evidence" value="ECO:0007669"/>
    <property type="project" value="TreeGrafter"/>
</dbReference>
<dbReference type="SMART" id="SM00312">
    <property type="entry name" value="PX"/>
    <property type="match status" value="1"/>
</dbReference>
<reference evidence="13 14" key="1">
    <citation type="submission" date="2019-04" db="EMBL/GenBank/DDBJ databases">
        <title>Comparative genomics and transcriptomics to analyze fruiting body development in filamentous ascomycetes.</title>
        <authorList>
            <consortium name="DOE Joint Genome Institute"/>
            <person name="Lutkenhaus R."/>
            <person name="Traeger S."/>
            <person name="Breuer J."/>
            <person name="Kuo A."/>
            <person name="Lipzen A."/>
            <person name="Pangilinan J."/>
            <person name="Dilworth D."/>
            <person name="Sandor L."/>
            <person name="Poggeler S."/>
            <person name="Barry K."/>
            <person name="Grigoriev I.V."/>
            <person name="Nowrousian M."/>
        </authorList>
    </citation>
    <scope>NUCLEOTIDE SEQUENCE [LARGE SCALE GENOMIC DNA]</scope>
    <source>
        <strain evidence="13 14">CBS 389.68</strain>
    </source>
</reference>
<evidence type="ECO:0000256" key="9">
    <source>
        <dbReference type="ARBA" id="ARBA00033728"/>
    </source>
</evidence>
<gene>
    <name evidence="13" type="ORF">EX30DRAFT_327610</name>
</gene>
<dbReference type="PANTHER" id="PTHR46571:SF1">
    <property type="entry name" value="SORTING NEXIN-8"/>
    <property type="match status" value="1"/>
</dbReference>
<keyword evidence="7" id="KW-0967">Endosome</keyword>
<dbReference type="SUPFAM" id="SSF64268">
    <property type="entry name" value="PX domain"/>
    <property type="match status" value="1"/>
</dbReference>
<proteinExistence type="inferred from homology"/>
<name>A0A4S2N3T4_9PEZI</name>
<evidence type="ECO:0000259" key="12">
    <source>
        <dbReference type="PROSITE" id="PS50195"/>
    </source>
</evidence>
<dbReference type="GO" id="GO:0005774">
    <property type="term" value="C:vacuolar membrane"/>
    <property type="evidence" value="ECO:0007669"/>
    <property type="project" value="UniProtKB-SubCell"/>
</dbReference>
<dbReference type="InterPro" id="IPR028662">
    <property type="entry name" value="SNX8/Mvp1"/>
</dbReference>
<accession>A0A4S2N3T4</accession>
<evidence type="ECO:0000256" key="11">
    <source>
        <dbReference type="ARBA" id="ARBA00033785"/>
    </source>
</evidence>
<dbReference type="GO" id="GO:0031901">
    <property type="term" value="C:early endosome membrane"/>
    <property type="evidence" value="ECO:0007669"/>
    <property type="project" value="TreeGrafter"/>
</dbReference>